<organism evidence="1 2">
    <name type="scientific">Clostridium beijerinckii</name>
    <name type="common">Clostridium MP</name>
    <dbReference type="NCBI Taxonomy" id="1520"/>
    <lineage>
        <taxon>Bacteria</taxon>
        <taxon>Bacillati</taxon>
        <taxon>Bacillota</taxon>
        <taxon>Clostridia</taxon>
        <taxon>Eubacteriales</taxon>
        <taxon>Clostridiaceae</taxon>
        <taxon>Clostridium</taxon>
    </lineage>
</organism>
<accession>A0A7X9SQJ3</accession>
<proteinExistence type="predicted"/>
<comment type="caution">
    <text evidence="1">The sequence shown here is derived from an EMBL/GenBank/DDBJ whole genome shotgun (WGS) entry which is preliminary data.</text>
</comment>
<sequence>MKAKVLKTFVDGELKTIHEEGKVIDLTVKRFKEINEINDKLLEEHKEDKED</sequence>
<name>A0A7X9SQJ3_CLOBE</name>
<protein>
    <submittedName>
        <fullName evidence="1">Uncharacterized protein</fullName>
    </submittedName>
</protein>
<evidence type="ECO:0000313" key="1">
    <source>
        <dbReference type="EMBL" id="NMF06261.1"/>
    </source>
</evidence>
<dbReference type="RefSeq" id="WP_168982476.1">
    <property type="nucleotide sequence ID" value="NZ_JABAGD010000031.1"/>
</dbReference>
<reference evidence="1 2" key="1">
    <citation type="submission" date="2020-04" db="EMBL/GenBank/DDBJ databases">
        <authorList>
            <person name="Hitch T.C.A."/>
            <person name="Wylensek D."/>
            <person name="Clavel T."/>
        </authorList>
    </citation>
    <scope>NUCLEOTIDE SEQUENCE [LARGE SCALE GENOMIC DNA]</scope>
    <source>
        <strain evidence="1 2">WB01_NA02</strain>
    </source>
</reference>
<evidence type="ECO:0000313" key="2">
    <source>
        <dbReference type="Proteomes" id="UP000587880"/>
    </source>
</evidence>
<gene>
    <name evidence="1" type="ORF">HF849_16200</name>
</gene>
<dbReference type="Proteomes" id="UP000587880">
    <property type="component" value="Unassembled WGS sequence"/>
</dbReference>
<dbReference type="EMBL" id="JABAGD010000031">
    <property type="protein sequence ID" value="NMF06261.1"/>
    <property type="molecule type" value="Genomic_DNA"/>
</dbReference>
<dbReference type="AlphaFoldDB" id="A0A7X9SQJ3"/>